<accession>A0A815KZL1</accession>
<feature type="transmembrane region" description="Helical" evidence="8">
    <location>
        <begin position="217"/>
        <end position="238"/>
    </location>
</feature>
<dbReference type="GO" id="GO:0005886">
    <property type="term" value="C:plasma membrane"/>
    <property type="evidence" value="ECO:0007669"/>
    <property type="project" value="TreeGrafter"/>
</dbReference>
<proteinExistence type="predicted"/>
<evidence type="ECO:0000256" key="2">
    <source>
        <dbReference type="ARBA" id="ARBA00022692"/>
    </source>
</evidence>
<gene>
    <name evidence="11" type="ORF">OTI717_LOCUS28188</name>
    <name evidence="10" type="ORF">RFH988_LOCUS34771</name>
</gene>
<dbReference type="EMBL" id="CAJOAX010006590">
    <property type="protein sequence ID" value="CAF3985580.1"/>
    <property type="molecule type" value="Genomic_DNA"/>
</dbReference>
<evidence type="ECO:0000256" key="1">
    <source>
        <dbReference type="ARBA" id="ARBA00004141"/>
    </source>
</evidence>
<feature type="transmembrane region" description="Helical" evidence="8">
    <location>
        <begin position="258"/>
        <end position="281"/>
    </location>
</feature>
<feature type="transmembrane region" description="Helical" evidence="8">
    <location>
        <begin position="133"/>
        <end position="150"/>
    </location>
</feature>
<dbReference type="OrthoDB" id="10016213at2759"/>
<sequence length="306" mass="36209">MIFVGILMYIFGSIGNILNIYIFTKWCRSKKTSKYSCCSRKSNSPLYLLGSSISNLIVIIYPLLTRILLDGYEYSIKESNKFLLCKLRYYILHTFDLLSLTCICLATFDRYLISSRKVHLRKLITTKKQTKSIILFIFFLFGLHSIPIIIYNDISKTGHCIILSKFYSYYYLYIFQIFLHGIIPIIFLSIFGLLTLKQLRIISKRKNHYGMMNSDKQLSRMLLLLSLTIILSSIPYCIEQSYYVLFNENNRKQTSYLFLYHVTCSILFYTNPVFSFCIYYISTRNFRSQVHQIFFPRKKFSLLCFS</sequence>
<feature type="transmembrane region" description="Helical" evidence="8">
    <location>
        <begin position="6"/>
        <end position="24"/>
    </location>
</feature>
<protein>
    <recommendedName>
        <fullName evidence="9">G-protein coupled receptors family 1 profile domain-containing protein</fullName>
    </recommendedName>
</protein>
<evidence type="ECO:0000256" key="4">
    <source>
        <dbReference type="ARBA" id="ARBA00023040"/>
    </source>
</evidence>
<dbReference type="Gene3D" id="1.20.1070.10">
    <property type="entry name" value="Rhodopsin 7-helix transmembrane proteins"/>
    <property type="match status" value="1"/>
</dbReference>
<dbReference type="PANTHER" id="PTHR24243:SF224">
    <property type="entry name" value="G-PROTEIN COUPLED RECEPTOR 19-RELATED"/>
    <property type="match status" value="1"/>
</dbReference>
<keyword evidence="6" id="KW-0675">Receptor</keyword>
<evidence type="ECO:0000256" key="7">
    <source>
        <dbReference type="ARBA" id="ARBA00023224"/>
    </source>
</evidence>
<dbReference type="Proteomes" id="UP000663882">
    <property type="component" value="Unassembled WGS sequence"/>
</dbReference>
<evidence type="ECO:0000313" key="11">
    <source>
        <dbReference type="EMBL" id="CAF3985580.1"/>
    </source>
</evidence>
<dbReference type="AlphaFoldDB" id="A0A815KZL1"/>
<evidence type="ECO:0000313" key="10">
    <source>
        <dbReference type="EMBL" id="CAF1399513.1"/>
    </source>
</evidence>
<comment type="subcellular location">
    <subcellularLocation>
        <location evidence="1">Membrane</location>
        <topology evidence="1">Multi-pass membrane protein</topology>
    </subcellularLocation>
</comment>
<evidence type="ECO:0000259" key="9">
    <source>
        <dbReference type="PROSITE" id="PS50262"/>
    </source>
</evidence>
<evidence type="ECO:0000256" key="3">
    <source>
        <dbReference type="ARBA" id="ARBA00022989"/>
    </source>
</evidence>
<dbReference type="GO" id="GO:0004930">
    <property type="term" value="F:G protein-coupled receptor activity"/>
    <property type="evidence" value="ECO:0007669"/>
    <property type="project" value="UniProtKB-KW"/>
</dbReference>
<dbReference type="SUPFAM" id="SSF81321">
    <property type="entry name" value="Family A G protein-coupled receptor-like"/>
    <property type="match status" value="1"/>
</dbReference>
<feature type="transmembrane region" description="Helical" evidence="8">
    <location>
        <begin position="170"/>
        <end position="196"/>
    </location>
</feature>
<evidence type="ECO:0000256" key="6">
    <source>
        <dbReference type="ARBA" id="ARBA00023170"/>
    </source>
</evidence>
<keyword evidence="5 8" id="KW-0472">Membrane</keyword>
<dbReference type="PANTHER" id="PTHR24243">
    <property type="entry name" value="G-PROTEIN COUPLED RECEPTOR"/>
    <property type="match status" value="1"/>
</dbReference>
<dbReference type="Proteomes" id="UP000663823">
    <property type="component" value="Unassembled WGS sequence"/>
</dbReference>
<organism evidence="10 12">
    <name type="scientific">Rotaria sordida</name>
    <dbReference type="NCBI Taxonomy" id="392033"/>
    <lineage>
        <taxon>Eukaryota</taxon>
        <taxon>Metazoa</taxon>
        <taxon>Spiralia</taxon>
        <taxon>Gnathifera</taxon>
        <taxon>Rotifera</taxon>
        <taxon>Eurotatoria</taxon>
        <taxon>Bdelloidea</taxon>
        <taxon>Philodinida</taxon>
        <taxon>Philodinidae</taxon>
        <taxon>Rotaria</taxon>
    </lineage>
</organism>
<reference evidence="10" key="1">
    <citation type="submission" date="2021-02" db="EMBL/GenBank/DDBJ databases">
        <authorList>
            <person name="Nowell W R."/>
        </authorList>
    </citation>
    <scope>NUCLEOTIDE SEQUENCE</scope>
</reference>
<feature type="domain" description="G-protein coupled receptors family 1 profile" evidence="9">
    <location>
        <begin position="15"/>
        <end position="279"/>
    </location>
</feature>
<dbReference type="InterPro" id="IPR017452">
    <property type="entry name" value="GPCR_Rhodpsn_7TM"/>
</dbReference>
<evidence type="ECO:0000313" key="12">
    <source>
        <dbReference type="Proteomes" id="UP000663882"/>
    </source>
</evidence>
<keyword evidence="4" id="KW-0297">G-protein coupled receptor</keyword>
<dbReference type="InterPro" id="IPR000276">
    <property type="entry name" value="GPCR_Rhodpsn"/>
</dbReference>
<keyword evidence="3 8" id="KW-1133">Transmembrane helix</keyword>
<dbReference type="EMBL" id="CAJNOO010004961">
    <property type="protein sequence ID" value="CAF1399513.1"/>
    <property type="molecule type" value="Genomic_DNA"/>
</dbReference>
<evidence type="ECO:0000256" key="5">
    <source>
        <dbReference type="ARBA" id="ARBA00023136"/>
    </source>
</evidence>
<dbReference type="Pfam" id="PF00001">
    <property type="entry name" value="7tm_1"/>
    <property type="match status" value="1"/>
</dbReference>
<feature type="transmembrane region" description="Helical" evidence="8">
    <location>
        <begin position="89"/>
        <end position="112"/>
    </location>
</feature>
<feature type="transmembrane region" description="Helical" evidence="8">
    <location>
        <begin position="45"/>
        <end position="69"/>
    </location>
</feature>
<evidence type="ECO:0000256" key="8">
    <source>
        <dbReference type="SAM" id="Phobius"/>
    </source>
</evidence>
<name>A0A815KZL1_9BILA</name>
<keyword evidence="7" id="KW-0807">Transducer</keyword>
<keyword evidence="2 8" id="KW-0812">Transmembrane</keyword>
<comment type="caution">
    <text evidence="10">The sequence shown here is derived from an EMBL/GenBank/DDBJ whole genome shotgun (WGS) entry which is preliminary data.</text>
</comment>
<dbReference type="PROSITE" id="PS50262">
    <property type="entry name" value="G_PROTEIN_RECEP_F1_2"/>
    <property type="match status" value="1"/>
</dbReference>